<dbReference type="InterPro" id="IPR007016">
    <property type="entry name" value="O-antigen_ligase-rel_domated"/>
</dbReference>
<feature type="transmembrane region" description="Helical" evidence="5">
    <location>
        <begin position="49"/>
        <end position="69"/>
    </location>
</feature>
<evidence type="ECO:0000256" key="3">
    <source>
        <dbReference type="ARBA" id="ARBA00022989"/>
    </source>
</evidence>
<evidence type="ECO:0000313" key="7">
    <source>
        <dbReference type="EMBL" id="MCC5464103.1"/>
    </source>
</evidence>
<evidence type="ECO:0000256" key="1">
    <source>
        <dbReference type="ARBA" id="ARBA00004141"/>
    </source>
</evidence>
<dbReference type="Proteomes" id="UP001165492">
    <property type="component" value="Unassembled WGS sequence"/>
</dbReference>
<dbReference type="RefSeq" id="WP_229533624.1">
    <property type="nucleotide sequence ID" value="NZ_JAJHJB010000002.1"/>
</dbReference>
<keyword evidence="3 5" id="KW-1133">Transmembrane helix</keyword>
<proteinExistence type="predicted"/>
<gene>
    <name evidence="7" type="ORF">LMF89_01845</name>
</gene>
<keyword evidence="8" id="KW-1185">Reference proteome</keyword>
<dbReference type="Pfam" id="PF04932">
    <property type="entry name" value="Wzy_C"/>
    <property type="match status" value="1"/>
</dbReference>
<keyword evidence="4 5" id="KW-0472">Membrane</keyword>
<dbReference type="EMBL" id="JAJHJB010000002">
    <property type="protein sequence ID" value="MCC5464103.1"/>
    <property type="molecule type" value="Genomic_DNA"/>
</dbReference>
<dbReference type="PANTHER" id="PTHR37422:SF13">
    <property type="entry name" value="LIPOPOLYSACCHARIDE BIOSYNTHESIS PROTEIN PA4999-RELATED"/>
    <property type="match status" value="1"/>
</dbReference>
<evidence type="ECO:0000259" key="6">
    <source>
        <dbReference type="Pfam" id="PF04932"/>
    </source>
</evidence>
<organism evidence="7 8">
    <name type="scientific">Pelosinus baikalensis</name>
    <dbReference type="NCBI Taxonomy" id="2892015"/>
    <lineage>
        <taxon>Bacteria</taxon>
        <taxon>Bacillati</taxon>
        <taxon>Bacillota</taxon>
        <taxon>Negativicutes</taxon>
        <taxon>Selenomonadales</taxon>
        <taxon>Sporomusaceae</taxon>
        <taxon>Pelosinus</taxon>
    </lineage>
</organism>
<feature type="transmembrane region" description="Helical" evidence="5">
    <location>
        <begin position="359"/>
        <end position="377"/>
    </location>
</feature>
<evidence type="ECO:0000313" key="8">
    <source>
        <dbReference type="Proteomes" id="UP001165492"/>
    </source>
</evidence>
<protein>
    <submittedName>
        <fullName evidence="7">O-antigen ligase family protein</fullName>
    </submittedName>
</protein>
<evidence type="ECO:0000256" key="5">
    <source>
        <dbReference type="SAM" id="Phobius"/>
    </source>
</evidence>
<feature type="transmembrane region" description="Helical" evidence="5">
    <location>
        <begin position="237"/>
        <end position="260"/>
    </location>
</feature>
<feature type="domain" description="O-antigen ligase-related" evidence="6">
    <location>
        <begin position="198"/>
        <end position="344"/>
    </location>
</feature>
<keyword evidence="7" id="KW-0436">Ligase</keyword>
<accession>A0ABS8HLR5</accession>
<feature type="transmembrane region" description="Helical" evidence="5">
    <location>
        <begin position="137"/>
        <end position="157"/>
    </location>
</feature>
<dbReference type="InterPro" id="IPR051533">
    <property type="entry name" value="WaaL-like"/>
</dbReference>
<feature type="transmembrane region" description="Helical" evidence="5">
    <location>
        <begin position="199"/>
        <end position="225"/>
    </location>
</feature>
<feature type="transmembrane region" description="Helical" evidence="5">
    <location>
        <begin position="81"/>
        <end position="99"/>
    </location>
</feature>
<feature type="transmembrane region" description="Helical" evidence="5">
    <location>
        <begin position="169"/>
        <end position="187"/>
    </location>
</feature>
<sequence length="409" mass="47460">MLLSIVGDLKRWNFSELCLGFYLLFLFILREEVFQITSIIEYSTPQYIYYDWFKFAVSYLFAPILFWFILRICLLREIKYLTLKVIVFWSLLLIVNYLKAYVIGDYFSSELIILQSISIVAIIIVIETFRMDSLKQLWEYGVYIHLAGLWINILFNLTKISNRFNAQNMDVGGTGLLLTIFIIYLWFVKRERGVFKSLFLILSIFFTGSRIGLLIIAVIFSILFASSARIEKYTYKSILYVIVSITVLIAAIAGSADLLLNNEMVVRNLSTFSLDFYQDQDESAQGRLLSLITGFEVIKQHPFGVYNSAYSLQYVMQETGYPTFAHSTVVSLYIVWGPFAIFMYYALTKLIVRLKRNKSNYFPVIMALVVMFISTGGPMVNWKINWFQAIICYLSYKSLCNGRTNQLPN</sequence>
<keyword evidence="2 5" id="KW-0812">Transmembrane</keyword>
<comment type="subcellular location">
    <subcellularLocation>
        <location evidence="1">Membrane</location>
        <topology evidence="1">Multi-pass membrane protein</topology>
    </subcellularLocation>
</comment>
<evidence type="ECO:0000256" key="2">
    <source>
        <dbReference type="ARBA" id="ARBA00022692"/>
    </source>
</evidence>
<dbReference type="PANTHER" id="PTHR37422">
    <property type="entry name" value="TEICHURONIC ACID BIOSYNTHESIS PROTEIN TUAE"/>
    <property type="match status" value="1"/>
</dbReference>
<feature type="transmembrane region" description="Helical" evidence="5">
    <location>
        <begin position="324"/>
        <end position="347"/>
    </location>
</feature>
<feature type="transmembrane region" description="Helical" evidence="5">
    <location>
        <begin position="12"/>
        <end position="29"/>
    </location>
</feature>
<comment type="caution">
    <text evidence="7">The sequence shown here is derived from an EMBL/GenBank/DDBJ whole genome shotgun (WGS) entry which is preliminary data.</text>
</comment>
<name>A0ABS8HLR5_9FIRM</name>
<dbReference type="GO" id="GO:0016874">
    <property type="term" value="F:ligase activity"/>
    <property type="evidence" value="ECO:0007669"/>
    <property type="project" value="UniProtKB-KW"/>
</dbReference>
<reference evidence="7" key="1">
    <citation type="submission" date="2021-11" db="EMBL/GenBank/DDBJ databases">
        <title>Description of a new species Pelosinus isolated from the bottom sediments of Lake Baikal.</title>
        <authorList>
            <person name="Zakharyuk A."/>
        </authorList>
    </citation>
    <scope>NUCLEOTIDE SEQUENCE</scope>
    <source>
        <strain evidence="7">Bkl1</strain>
    </source>
</reference>
<evidence type="ECO:0000256" key="4">
    <source>
        <dbReference type="ARBA" id="ARBA00023136"/>
    </source>
</evidence>